<feature type="domain" description="RNA polymerase sigma-70 region 2" evidence="5">
    <location>
        <begin position="15"/>
        <end position="76"/>
    </location>
</feature>
<evidence type="ECO:0000313" key="7">
    <source>
        <dbReference type="EMBL" id="TDH56977.1"/>
    </source>
</evidence>
<dbReference type="GO" id="GO:0006352">
    <property type="term" value="P:DNA-templated transcription initiation"/>
    <property type="evidence" value="ECO:0007669"/>
    <property type="project" value="InterPro"/>
</dbReference>
<dbReference type="Gene3D" id="1.10.10.10">
    <property type="entry name" value="Winged helix-like DNA-binding domain superfamily/Winged helix DNA-binding domain"/>
    <property type="match status" value="1"/>
</dbReference>
<dbReference type="InterPro" id="IPR013325">
    <property type="entry name" value="RNA_pol_sigma_r2"/>
</dbReference>
<dbReference type="PANTHER" id="PTHR43133:SF25">
    <property type="entry name" value="RNA POLYMERASE SIGMA FACTOR RFAY-RELATED"/>
    <property type="match status" value="1"/>
</dbReference>
<feature type="domain" description="RNA polymerase sigma factor 70 region 4 type 2" evidence="6">
    <location>
        <begin position="102"/>
        <end position="154"/>
    </location>
</feature>
<evidence type="ECO:0000256" key="4">
    <source>
        <dbReference type="ARBA" id="ARBA00023163"/>
    </source>
</evidence>
<evidence type="ECO:0000313" key="8">
    <source>
        <dbReference type="Proteomes" id="UP000295096"/>
    </source>
</evidence>
<dbReference type="Proteomes" id="UP000295096">
    <property type="component" value="Unassembled WGS sequence"/>
</dbReference>
<evidence type="ECO:0000256" key="3">
    <source>
        <dbReference type="ARBA" id="ARBA00023082"/>
    </source>
</evidence>
<comment type="similarity">
    <text evidence="1">Belongs to the sigma-70 factor family. ECF subfamily.</text>
</comment>
<dbReference type="InterPro" id="IPR013324">
    <property type="entry name" value="RNA_pol_sigma_r3/r4-like"/>
</dbReference>
<name>A0A4R5Q5I5_9PROT</name>
<keyword evidence="3" id="KW-0731">Sigma factor</keyword>
<dbReference type="AlphaFoldDB" id="A0A4R5Q5I5"/>
<reference evidence="7 8" key="1">
    <citation type="journal article" date="2016" name="J. Microbiol.">
        <title>Dankookia rubra gen. nov., sp. nov., an alphaproteobacterium isolated from sediment of a shallow stream.</title>
        <authorList>
            <person name="Kim W.H."/>
            <person name="Kim D.H."/>
            <person name="Kang K."/>
            <person name="Ahn T.Y."/>
        </authorList>
    </citation>
    <scope>NUCLEOTIDE SEQUENCE [LARGE SCALE GENOMIC DNA]</scope>
    <source>
        <strain evidence="7 8">JCM30602</strain>
    </source>
</reference>
<sequence length="188" mass="20523">MPQHDGFHDLLITALPQLRAHARALTRNSAAADDLVQDAVANALAARDSFTPSTNFRAWMHRILYNRFISDTRKRHATEDLDHVPDAVLGVGGAQEDRLILGELRSAIGRLPAEQRAALLLVALQGMSYDEIAEVTGCAAAAIKTRVFRARRQLRASLLGKVVAFSNASERCFGWTDRIGAAPIRAAD</sequence>
<gene>
    <name evidence="7" type="ORF">E2C06_36170</name>
</gene>
<proteinExistence type="inferred from homology"/>
<dbReference type="CDD" id="cd06171">
    <property type="entry name" value="Sigma70_r4"/>
    <property type="match status" value="1"/>
</dbReference>
<dbReference type="NCBIfam" id="TIGR02937">
    <property type="entry name" value="sigma70-ECF"/>
    <property type="match status" value="1"/>
</dbReference>
<keyword evidence="4" id="KW-0804">Transcription</keyword>
<evidence type="ECO:0000256" key="2">
    <source>
        <dbReference type="ARBA" id="ARBA00023015"/>
    </source>
</evidence>
<evidence type="ECO:0000259" key="6">
    <source>
        <dbReference type="Pfam" id="PF08281"/>
    </source>
</evidence>
<dbReference type="InterPro" id="IPR013249">
    <property type="entry name" value="RNA_pol_sigma70_r4_t2"/>
</dbReference>
<comment type="caution">
    <text evidence="7">The sequence shown here is derived from an EMBL/GenBank/DDBJ whole genome shotgun (WGS) entry which is preliminary data.</text>
</comment>
<dbReference type="OrthoDB" id="9803470at2"/>
<protein>
    <submittedName>
        <fullName evidence="7">Sigma-70 family RNA polymerase sigma factor</fullName>
    </submittedName>
</protein>
<evidence type="ECO:0000256" key="1">
    <source>
        <dbReference type="ARBA" id="ARBA00010641"/>
    </source>
</evidence>
<dbReference type="GO" id="GO:0016987">
    <property type="term" value="F:sigma factor activity"/>
    <property type="evidence" value="ECO:0007669"/>
    <property type="project" value="UniProtKB-KW"/>
</dbReference>
<evidence type="ECO:0000259" key="5">
    <source>
        <dbReference type="Pfam" id="PF04542"/>
    </source>
</evidence>
<dbReference type="PANTHER" id="PTHR43133">
    <property type="entry name" value="RNA POLYMERASE ECF-TYPE SIGMA FACTO"/>
    <property type="match status" value="1"/>
</dbReference>
<dbReference type="Gene3D" id="1.10.1740.10">
    <property type="match status" value="1"/>
</dbReference>
<dbReference type="GO" id="GO:0003677">
    <property type="term" value="F:DNA binding"/>
    <property type="evidence" value="ECO:0007669"/>
    <property type="project" value="InterPro"/>
</dbReference>
<dbReference type="SUPFAM" id="SSF88659">
    <property type="entry name" value="Sigma3 and sigma4 domains of RNA polymerase sigma factors"/>
    <property type="match status" value="1"/>
</dbReference>
<dbReference type="InterPro" id="IPR039425">
    <property type="entry name" value="RNA_pol_sigma-70-like"/>
</dbReference>
<dbReference type="Pfam" id="PF04542">
    <property type="entry name" value="Sigma70_r2"/>
    <property type="match status" value="1"/>
</dbReference>
<dbReference type="InterPro" id="IPR007627">
    <property type="entry name" value="RNA_pol_sigma70_r2"/>
</dbReference>
<dbReference type="InterPro" id="IPR036388">
    <property type="entry name" value="WH-like_DNA-bd_sf"/>
</dbReference>
<keyword evidence="2" id="KW-0805">Transcription regulation</keyword>
<dbReference type="EMBL" id="SMSJ01000230">
    <property type="protein sequence ID" value="TDH56977.1"/>
    <property type="molecule type" value="Genomic_DNA"/>
</dbReference>
<dbReference type="InterPro" id="IPR014284">
    <property type="entry name" value="RNA_pol_sigma-70_dom"/>
</dbReference>
<dbReference type="SUPFAM" id="SSF88946">
    <property type="entry name" value="Sigma2 domain of RNA polymerase sigma factors"/>
    <property type="match status" value="1"/>
</dbReference>
<accession>A0A4R5Q5I5</accession>
<keyword evidence="8" id="KW-1185">Reference proteome</keyword>
<organism evidence="7 8">
    <name type="scientific">Dankookia rubra</name>
    <dbReference type="NCBI Taxonomy" id="1442381"/>
    <lineage>
        <taxon>Bacteria</taxon>
        <taxon>Pseudomonadati</taxon>
        <taxon>Pseudomonadota</taxon>
        <taxon>Alphaproteobacteria</taxon>
        <taxon>Acetobacterales</taxon>
        <taxon>Roseomonadaceae</taxon>
        <taxon>Dankookia</taxon>
    </lineage>
</organism>
<dbReference type="Pfam" id="PF08281">
    <property type="entry name" value="Sigma70_r4_2"/>
    <property type="match status" value="1"/>
</dbReference>